<organism evidence="2 3">
    <name type="scientific">Actinoallomurus vinaceus</name>
    <dbReference type="NCBI Taxonomy" id="1080074"/>
    <lineage>
        <taxon>Bacteria</taxon>
        <taxon>Bacillati</taxon>
        <taxon>Actinomycetota</taxon>
        <taxon>Actinomycetes</taxon>
        <taxon>Streptosporangiales</taxon>
        <taxon>Thermomonosporaceae</taxon>
        <taxon>Actinoallomurus</taxon>
    </lineage>
</organism>
<proteinExistence type="predicted"/>
<reference evidence="3" key="1">
    <citation type="journal article" date="2019" name="Int. J. Syst. Evol. Microbiol.">
        <title>The Global Catalogue of Microorganisms (GCM) 10K type strain sequencing project: providing services to taxonomists for standard genome sequencing and annotation.</title>
        <authorList>
            <consortium name="The Broad Institute Genomics Platform"/>
            <consortium name="The Broad Institute Genome Sequencing Center for Infectious Disease"/>
            <person name="Wu L."/>
            <person name="Ma J."/>
        </authorList>
    </citation>
    <scope>NUCLEOTIDE SEQUENCE [LARGE SCALE GENOMIC DNA]</scope>
    <source>
        <strain evidence="3">JCM 17939</strain>
    </source>
</reference>
<sequence length="159" mass="17066">MPSNSTGPEARYTNSVSDIGRYVRLEQQVAELNQRLRDVDAALSGMSARIDKIAEQSLLTQTAVTAAFNAGRVHEQSLTLPPVPPELISACGMPRGTLNWVKLTVGEQEVHRKVTGGSDPSVIWRDICNSVKNTNLSEPLDGSISPSDRASQGSPRPGS</sequence>
<keyword evidence="3" id="KW-1185">Reference proteome</keyword>
<comment type="caution">
    <text evidence="2">The sequence shown here is derived from an EMBL/GenBank/DDBJ whole genome shotgun (WGS) entry which is preliminary data.</text>
</comment>
<accession>A0ABP8UB82</accession>
<evidence type="ECO:0000256" key="1">
    <source>
        <dbReference type="SAM" id="MobiDB-lite"/>
    </source>
</evidence>
<dbReference type="EMBL" id="BAABHK010000004">
    <property type="protein sequence ID" value="GAA4627035.1"/>
    <property type="molecule type" value="Genomic_DNA"/>
</dbReference>
<feature type="compositionally biased region" description="Polar residues" evidence="1">
    <location>
        <begin position="144"/>
        <end position="159"/>
    </location>
</feature>
<gene>
    <name evidence="2" type="ORF">GCM10023196_037690</name>
</gene>
<feature type="region of interest" description="Disordered" evidence="1">
    <location>
        <begin position="135"/>
        <end position="159"/>
    </location>
</feature>
<name>A0ABP8UB82_9ACTN</name>
<protein>
    <submittedName>
        <fullName evidence="2">Uncharacterized protein</fullName>
    </submittedName>
</protein>
<dbReference type="Proteomes" id="UP001501442">
    <property type="component" value="Unassembled WGS sequence"/>
</dbReference>
<evidence type="ECO:0000313" key="2">
    <source>
        <dbReference type="EMBL" id="GAA4627035.1"/>
    </source>
</evidence>
<evidence type="ECO:0000313" key="3">
    <source>
        <dbReference type="Proteomes" id="UP001501442"/>
    </source>
</evidence>